<name>A0A4C2E433_9SACH</name>
<evidence type="ECO:0000256" key="6">
    <source>
        <dbReference type="ARBA" id="ARBA00023295"/>
    </source>
</evidence>
<evidence type="ECO:0000256" key="9">
    <source>
        <dbReference type="ARBA" id="ARBA00033473"/>
    </source>
</evidence>
<sequence length="644" mass="72773">MQQVLDRSTICILFWNSFFLVFCSSIKAKQKSSKNCDLNMLQERKINRRASGKSLLPLPLPLIIFVLIVCVTYKYILPLKVEVIGWPSELSLPLNETNRIIIEDFFKPYDPCYPTSLPTTTYYRRINLRPLAPHRISRTNFTLWLEEQTSISFEKILENIGDSKINDLYKQNVAEGAVIASPSKDKPDYFYQWPRDAAITVNTVVSNLIGSDNAINLTLAKSIVKYLNNSAILQRIPNPSGQGVGGADPQLKGLGEPKFQVDNKAFEGSWGRPQNDGSPLRLIATFHFLGKLAKQNVPMSELLSHLDVGCLSFHDEDSLFDNLIRYDLEFLTENWKIDSFDLWEEIKGRHFFTSLVQLSATKLGLDFMRRSPDRQRDPLFKKLQGAAEGLNDFLTLEGGFLNPHKNYIVETPSNLNSRSGLDTAVLIASLLTHAGDSETPPQNLPFDVNDLGILNTLHTLASIMAVIYPVNHHRYSPRMGVALGRYPEDLYDGTGSSEGNPWFLCTSNAAQLLYQLIRKMYAEESDLEILVDTWESKFWTSIFEGFEAYPSPLFIDSSRGNNSSYRLVIPYGSPAFHQTMVSLLNYGDSFLDKLREHVGDNGSISEQFNKYTGIMQGASELTWSHSAFWSSSRVREQVLPLLSN</sequence>
<dbReference type="GO" id="GO:0000324">
    <property type="term" value="C:fungal-type vacuole"/>
    <property type="evidence" value="ECO:0007669"/>
    <property type="project" value="TreeGrafter"/>
</dbReference>
<keyword evidence="13" id="KW-1185">Reference proteome</keyword>
<comment type="catalytic activity">
    <reaction evidence="1">
        <text>Hydrolysis of terminal (1-&gt;4)-linked alpha-D-glucose residues successively from non-reducing ends of the chains with release of beta-D-glucose.</text>
        <dbReference type="EC" id="3.2.1.3"/>
    </reaction>
</comment>
<dbReference type="InterPro" id="IPR012341">
    <property type="entry name" value="6hp_glycosidase-like_sf"/>
</dbReference>
<evidence type="ECO:0000256" key="8">
    <source>
        <dbReference type="ARBA" id="ARBA00033442"/>
    </source>
</evidence>
<dbReference type="GO" id="GO:0004339">
    <property type="term" value="F:glucan 1,4-alpha-glucosidase activity"/>
    <property type="evidence" value="ECO:0007669"/>
    <property type="project" value="UniProtKB-EC"/>
</dbReference>
<keyword evidence="4" id="KW-0378">Hydrolase</keyword>
<evidence type="ECO:0000256" key="1">
    <source>
        <dbReference type="ARBA" id="ARBA00001863"/>
    </source>
</evidence>
<keyword evidence="10" id="KW-0812">Transmembrane</keyword>
<feature type="domain" description="GH15-like" evidence="11">
    <location>
        <begin position="168"/>
        <end position="628"/>
    </location>
</feature>
<feature type="transmembrane region" description="Helical" evidence="10">
    <location>
        <begin position="12"/>
        <end position="28"/>
    </location>
</feature>
<keyword evidence="10" id="KW-0472">Membrane</keyword>
<dbReference type="PANTHER" id="PTHR31616">
    <property type="entry name" value="TREHALASE"/>
    <property type="match status" value="1"/>
</dbReference>
<evidence type="ECO:0000256" key="2">
    <source>
        <dbReference type="ARBA" id="ARBA00006188"/>
    </source>
</evidence>
<dbReference type="PANTHER" id="PTHR31616:SF9">
    <property type="entry name" value="GLUCOAMYLASE, INTRACELLULAR SPORULATION-SPECIFIC"/>
    <property type="match status" value="1"/>
</dbReference>
<dbReference type="SUPFAM" id="SSF48208">
    <property type="entry name" value="Six-hairpin glycosidases"/>
    <property type="match status" value="1"/>
</dbReference>
<dbReference type="Proteomes" id="UP000301737">
    <property type="component" value="Unassembled WGS sequence"/>
</dbReference>
<gene>
    <name evidence="12" type="ORF">ZYGM_001273</name>
</gene>
<dbReference type="GO" id="GO:0000272">
    <property type="term" value="P:polysaccharide catabolic process"/>
    <property type="evidence" value="ECO:0007669"/>
    <property type="project" value="UniProtKB-KW"/>
</dbReference>
<reference evidence="12 13" key="1">
    <citation type="submission" date="2019-01" db="EMBL/GenBank/DDBJ databases">
        <title>Draft Genome Sequencing of Zygosaccharomyces mellis Ca-7.</title>
        <authorList>
            <person name="Shiwa Y."/>
            <person name="Kanesaki Y."/>
            <person name="Ishige T."/>
            <person name="Mura K."/>
            <person name="Hori T."/>
            <person name="Tamura T."/>
        </authorList>
    </citation>
    <scope>NUCLEOTIDE SEQUENCE [LARGE SCALE GENOMIC DNA]</scope>
    <source>
        <strain evidence="12 13">Ca-7</strain>
    </source>
</reference>
<dbReference type="OrthoDB" id="6123450at2759"/>
<dbReference type="InterPro" id="IPR011613">
    <property type="entry name" value="GH15-like"/>
</dbReference>
<dbReference type="Gene3D" id="1.50.10.10">
    <property type="match status" value="1"/>
</dbReference>
<dbReference type="AlphaFoldDB" id="A0A4C2E433"/>
<keyword evidence="10" id="KW-1133">Transmembrane helix</keyword>
<dbReference type="InterPro" id="IPR000165">
    <property type="entry name" value="Glucoamylase"/>
</dbReference>
<evidence type="ECO:0000256" key="10">
    <source>
        <dbReference type="SAM" id="Phobius"/>
    </source>
</evidence>
<dbReference type="Pfam" id="PF00723">
    <property type="entry name" value="Glyco_hydro_15"/>
    <property type="match status" value="1"/>
</dbReference>
<evidence type="ECO:0000313" key="13">
    <source>
        <dbReference type="Proteomes" id="UP000301737"/>
    </source>
</evidence>
<feature type="transmembrane region" description="Helical" evidence="10">
    <location>
        <begin position="55"/>
        <end position="76"/>
    </location>
</feature>
<keyword evidence="5" id="KW-0119">Carbohydrate metabolism</keyword>
<accession>A0A4C2E433</accession>
<dbReference type="PRINTS" id="PR00736">
    <property type="entry name" value="GLHYDRLASE15"/>
</dbReference>
<keyword evidence="7" id="KW-0624">Polysaccharide degradation</keyword>
<protein>
    <recommendedName>
        <fullName evidence="3">glucan 1,4-alpha-glucosidase</fullName>
        <ecNumber evidence="3">3.2.1.3</ecNumber>
    </recommendedName>
    <alternativeName>
        <fullName evidence="9">1,4-alpha-D-glucan glucohydrolase</fullName>
    </alternativeName>
    <alternativeName>
        <fullName evidence="8">Glucan 1,4-alpha-glucosidase</fullName>
    </alternativeName>
</protein>
<dbReference type="InterPro" id="IPR008928">
    <property type="entry name" value="6-hairpin_glycosidase_sf"/>
</dbReference>
<dbReference type="EC" id="3.2.1.3" evidence="3"/>
<organism evidence="12 13">
    <name type="scientific">Zygosaccharomyces mellis</name>
    <dbReference type="NCBI Taxonomy" id="42258"/>
    <lineage>
        <taxon>Eukaryota</taxon>
        <taxon>Fungi</taxon>
        <taxon>Dikarya</taxon>
        <taxon>Ascomycota</taxon>
        <taxon>Saccharomycotina</taxon>
        <taxon>Saccharomycetes</taxon>
        <taxon>Saccharomycetales</taxon>
        <taxon>Saccharomycetaceae</taxon>
        <taxon>Zygosaccharomyces</taxon>
    </lineage>
</organism>
<evidence type="ECO:0000313" key="12">
    <source>
        <dbReference type="EMBL" id="GCE97459.1"/>
    </source>
</evidence>
<dbReference type="EMBL" id="BIMX01000002">
    <property type="protein sequence ID" value="GCE97459.1"/>
    <property type="molecule type" value="Genomic_DNA"/>
</dbReference>
<comment type="caution">
    <text evidence="12">The sequence shown here is derived from an EMBL/GenBank/DDBJ whole genome shotgun (WGS) entry which is preliminary data.</text>
</comment>
<comment type="similarity">
    <text evidence="2">Belongs to the glycosyl hydrolase 15 family.</text>
</comment>
<evidence type="ECO:0000256" key="4">
    <source>
        <dbReference type="ARBA" id="ARBA00022801"/>
    </source>
</evidence>
<evidence type="ECO:0000256" key="5">
    <source>
        <dbReference type="ARBA" id="ARBA00023277"/>
    </source>
</evidence>
<evidence type="ECO:0000256" key="7">
    <source>
        <dbReference type="ARBA" id="ARBA00023326"/>
    </source>
</evidence>
<proteinExistence type="inferred from homology"/>
<keyword evidence="6" id="KW-0326">Glycosidase</keyword>
<evidence type="ECO:0000259" key="11">
    <source>
        <dbReference type="Pfam" id="PF00723"/>
    </source>
</evidence>
<evidence type="ECO:0000256" key="3">
    <source>
        <dbReference type="ARBA" id="ARBA00012593"/>
    </source>
</evidence>